<dbReference type="SMART" id="SM00278">
    <property type="entry name" value="HhH1"/>
    <property type="match status" value="2"/>
</dbReference>
<dbReference type="Gene3D" id="1.10.10.10">
    <property type="entry name" value="Winged helix-like DNA-binding domain superfamily/Winged helix DNA-binding domain"/>
    <property type="match status" value="1"/>
</dbReference>
<organism evidence="3 4">
    <name type="scientific">Pedobacter helvus</name>
    <dbReference type="NCBI Taxonomy" id="2563444"/>
    <lineage>
        <taxon>Bacteria</taxon>
        <taxon>Pseudomonadati</taxon>
        <taxon>Bacteroidota</taxon>
        <taxon>Sphingobacteriia</taxon>
        <taxon>Sphingobacteriales</taxon>
        <taxon>Sphingobacteriaceae</taxon>
        <taxon>Pedobacter</taxon>
    </lineage>
</organism>
<evidence type="ECO:0000313" key="4">
    <source>
        <dbReference type="Proteomes" id="UP001517367"/>
    </source>
</evidence>
<sequence length="364" mass="39863">MSMKHQIALTLINGVGALIAKKLLLHFGSAEAVFSATQKELLNIDGIGKKTAEAIVNTNALELAAQELAFIEKHQIQVLFYDDENYPKRLKNCYDAPLLLYYKGNVDLNKTRIVSIVGTRNATAYGKMLCKQLIEVLKPYDVLISSGLAHGVDAAAHKESVLANVPTVGVLGHGLDRIYPAAHRELAAKMLKNGGLLTEFLPGTNPDRENFPKRNRIIAGMADVTIVVEASIKGGALITAEIANSYNRDVYAFPGRVNDEFSEGCNFLIKTNRAGLINHPKDLVYYLGWDDELSIKKKPLQVQLPLDLNKDERAVCEALLSSALAVDDLFVTTNIPQSKLAIILLTLEMRGTIVTLPGKLYKLA</sequence>
<evidence type="ECO:0000256" key="1">
    <source>
        <dbReference type="ARBA" id="ARBA00006525"/>
    </source>
</evidence>
<dbReference type="PANTHER" id="PTHR43022">
    <property type="entry name" value="PROTEIN SMF"/>
    <property type="match status" value="1"/>
</dbReference>
<dbReference type="InterPro" id="IPR041614">
    <property type="entry name" value="DprA_WH"/>
</dbReference>
<dbReference type="Gene3D" id="3.40.50.450">
    <property type="match status" value="1"/>
</dbReference>
<dbReference type="Pfam" id="PF14520">
    <property type="entry name" value="HHH_5"/>
    <property type="match status" value="1"/>
</dbReference>
<dbReference type="SUPFAM" id="SSF47781">
    <property type="entry name" value="RuvA domain 2-like"/>
    <property type="match status" value="1"/>
</dbReference>
<gene>
    <name evidence="3" type="primary">dprA</name>
    <name evidence="3" type="ORF">E5L68_005875</name>
</gene>
<accession>A0ABW9JGP3</accession>
<comment type="similarity">
    <text evidence="1">Belongs to the DprA/Smf family.</text>
</comment>
<dbReference type="PANTHER" id="PTHR43022:SF1">
    <property type="entry name" value="PROTEIN SMF"/>
    <property type="match status" value="1"/>
</dbReference>
<dbReference type="NCBIfam" id="TIGR00732">
    <property type="entry name" value="dprA"/>
    <property type="match status" value="1"/>
</dbReference>
<comment type="caution">
    <text evidence="3">The sequence shown here is derived from an EMBL/GenBank/DDBJ whole genome shotgun (WGS) entry which is preliminary data.</text>
</comment>
<feature type="domain" description="Helix-hairpin-helix DNA-binding motif class 1" evidence="2">
    <location>
        <begin position="7"/>
        <end position="26"/>
    </location>
</feature>
<dbReference type="InterPro" id="IPR003583">
    <property type="entry name" value="Hlx-hairpin-Hlx_DNA-bd_motif"/>
</dbReference>
<dbReference type="EMBL" id="SRMP02000007">
    <property type="protein sequence ID" value="MFN0290908.1"/>
    <property type="molecule type" value="Genomic_DNA"/>
</dbReference>
<dbReference type="InterPro" id="IPR057666">
    <property type="entry name" value="DrpA_SLOG"/>
</dbReference>
<dbReference type="SUPFAM" id="SSF102405">
    <property type="entry name" value="MCP/YpsA-like"/>
    <property type="match status" value="1"/>
</dbReference>
<feature type="domain" description="Helix-hairpin-helix DNA-binding motif class 1" evidence="2">
    <location>
        <begin position="39"/>
        <end position="58"/>
    </location>
</feature>
<reference evidence="3 4" key="1">
    <citation type="submission" date="2024-12" db="EMBL/GenBank/DDBJ databases">
        <authorList>
            <person name="Hu S."/>
        </authorList>
    </citation>
    <scope>NUCLEOTIDE SEQUENCE [LARGE SCALE GENOMIC DNA]</scope>
    <source>
        <strain evidence="3 4">P-25</strain>
    </source>
</reference>
<evidence type="ECO:0000313" key="3">
    <source>
        <dbReference type="EMBL" id="MFN0290908.1"/>
    </source>
</evidence>
<dbReference type="Pfam" id="PF17782">
    <property type="entry name" value="WHD_DprA"/>
    <property type="match status" value="1"/>
</dbReference>
<dbReference type="Pfam" id="PF02481">
    <property type="entry name" value="DNA_processg_A"/>
    <property type="match status" value="1"/>
</dbReference>
<protein>
    <submittedName>
        <fullName evidence="3">DNA-processing protein DprA</fullName>
    </submittedName>
</protein>
<evidence type="ECO:0000259" key="2">
    <source>
        <dbReference type="SMART" id="SM00278"/>
    </source>
</evidence>
<dbReference type="RefSeq" id="WP_138730122.1">
    <property type="nucleotide sequence ID" value="NZ_SRMP02000007.1"/>
</dbReference>
<dbReference type="InterPro" id="IPR010994">
    <property type="entry name" value="RuvA_2-like"/>
</dbReference>
<name>A0ABW9JGP3_9SPHI</name>
<keyword evidence="4" id="KW-1185">Reference proteome</keyword>
<dbReference type="InterPro" id="IPR003488">
    <property type="entry name" value="DprA"/>
</dbReference>
<proteinExistence type="inferred from homology"/>
<dbReference type="Proteomes" id="UP001517367">
    <property type="component" value="Unassembled WGS sequence"/>
</dbReference>
<dbReference type="InterPro" id="IPR036388">
    <property type="entry name" value="WH-like_DNA-bd_sf"/>
</dbReference>